<sequence length="129" mass="13828">MSGPDTGAVISRFNQAFVDHDPALLADLVGADCVMESVQPAPDGGRYEGRDACLAFWQALASDRTTQFEPERIDAGEGHGTILWRYRFGTGEGDYVRGVNVMRVADGVVVEALGYSKTPGEQPIPLAAQ</sequence>
<evidence type="ECO:0000313" key="3">
    <source>
        <dbReference type="EMBL" id="QDP97998.1"/>
    </source>
</evidence>
<dbReference type="RefSeq" id="WP_143987685.1">
    <property type="nucleotide sequence ID" value="NZ_CP041692.1"/>
</dbReference>
<dbReference type="Pfam" id="PF12680">
    <property type="entry name" value="SnoaL_2"/>
    <property type="match status" value="1"/>
</dbReference>
<dbReference type="InterPro" id="IPR032710">
    <property type="entry name" value="NTF2-like_dom_sf"/>
</dbReference>
<accession>A0A516Q2U4</accession>
<evidence type="ECO:0000313" key="2">
    <source>
        <dbReference type="EMBL" id="QDP97728.1"/>
    </source>
</evidence>
<reference evidence="2 4" key="1">
    <citation type="submission" date="2019-07" db="EMBL/GenBank/DDBJ databases">
        <title>Microlunatus dokdonensis sp. nov. isolated from the rhizospheric soil of the wild plant Elymus tsukushiensis.</title>
        <authorList>
            <person name="Ghim S.-Y."/>
            <person name="Hwang Y.-J."/>
            <person name="Son J.-S."/>
            <person name="Shin J.-H."/>
        </authorList>
    </citation>
    <scope>NUCLEOTIDE SEQUENCE [LARGE SCALE GENOMIC DNA]</scope>
    <source>
        <strain evidence="2 4">KUDC0627</strain>
    </source>
</reference>
<keyword evidence="4" id="KW-1185">Reference proteome</keyword>
<dbReference type="SUPFAM" id="SSF54427">
    <property type="entry name" value="NTF2-like"/>
    <property type="match status" value="1"/>
</dbReference>
<dbReference type="InterPro" id="IPR037401">
    <property type="entry name" value="SnoaL-like"/>
</dbReference>
<gene>
    <name evidence="2" type="ORF">FOE78_19045</name>
    <name evidence="3" type="ORF">FOE78_20720</name>
</gene>
<evidence type="ECO:0000313" key="4">
    <source>
        <dbReference type="Proteomes" id="UP000319263"/>
    </source>
</evidence>
<protein>
    <submittedName>
        <fullName evidence="2">Nuclear transport factor 2 family protein</fullName>
    </submittedName>
</protein>
<dbReference type="Gene3D" id="3.10.450.50">
    <property type="match status" value="1"/>
</dbReference>
<dbReference type="EMBL" id="CP041692">
    <property type="protein sequence ID" value="QDP97998.1"/>
    <property type="molecule type" value="Genomic_DNA"/>
</dbReference>
<dbReference type="KEGG" id="mik:FOE78_19045"/>
<dbReference type="Proteomes" id="UP000319263">
    <property type="component" value="Chromosome"/>
</dbReference>
<name>A0A516Q2U4_9ACTN</name>
<dbReference type="EMBL" id="CP041692">
    <property type="protein sequence ID" value="QDP97728.1"/>
    <property type="molecule type" value="Genomic_DNA"/>
</dbReference>
<organism evidence="2 4">
    <name type="scientific">Microlunatus elymi</name>
    <dbReference type="NCBI Taxonomy" id="2596828"/>
    <lineage>
        <taxon>Bacteria</taxon>
        <taxon>Bacillati</taxon>
        <taxon>Actinomycetota</taxon>
        <taxon>Actinomycetes</taxon>
        <taxon>Propionibacteriales</taxon>
        <taxon>Propionibacteriaceae</taxon>
        <taxon>Microlunatus</taxon>
    </lineage>
</organism>
<feature type="domain" description="SnoaL-like" evidence="1">
    <location>
        <begin position="11"/>
        <end position="111"/>
    </location>
</feature>
<dbReference type="KEGG" id="mik:FOE78_20720"/>
<dbReference type="AlphaFoldDB" id="A0A516Q2U4"/>
<dbReference type="OrthoDB" id="5185819at2"/>
<evidence type="ECO:0000259" key="1">
    <source>
        <dbReference type="Pfam" id="PF12680"/>
    </source>
</evidence>
<proteinExistence type="predicted"/>